<evidence type="ECO:0000313" key="4">
    <source>
        <dbReference type="EMBL" id="PMD40340.1"/>
    </source>
</evidence>
<organism evidence="4 5">
    <name type="scientific">Hyaloscypha variabilis (strain UAMH 11265 / GT02V1 / F)</name>
    <name type="common">Meliniomyces variabilis</name>
    <dbReference type="NCBI Taxonomy" id="1149755"/>
    <lineage>
        <taxon>Eukaryota</taxon>
        <taxon>Fungi</taxon>
        <taxon>Dikarya</taxon>
        <taxon>Ascomycota</taxon>
        <taxon>Pezizomycotina</taxon>
        <taxon>Leotiomycetes</taxon>
        <taxon>Helotiales</taxon>
        <taxon>Hyaloscyphaceae</taxon>
        <taxon>Hyaloscypha</taxon>
        <taxon>Hyaloscypha variabilis</taxon>
    </lineage>
</organism>
<gene>
    <name evidence="4" type="ORF">L207DRAFT_633385</name>
</gene>
<keyword evidence="5" id="KW-1185">Reference proteome</keyword>
<evidence type="ECO:0000313" key="5">
    <source>
        <dbReference type="Proteomes" id="UP000235786"/>
    </source>
</evidence>
<reference evidence="4 5" key="1">
    <citation type="submission" date="2016-04" db="EMBL/GenBank/DDBJ databases">
        <title>A degradative enzymes factory behind the ericoid mycorrhizal symbiosis.</title>
        <authorList>
            <consortium name="DOE Joint Genome Institute"/>
            <person name="Martino E."/>
            <person name="Morin E."/>
            <person name="Grelet G."/>
            <person name="Kuo A."/>
            <person name="Kohler A."/>
            <person name="Daghino S."/>
            <person name="Barry K."/>
            <person name="Choi C."/>
            <person name="Cichocki N."/>
            <person name="Clum A."/>
            <person name="Copeland A."/>
            <person name="Hainaut M."/>
            <person name="Haridas S."/>
            <person name="Labutti K."/>
            <person name="Lindquist E."/>
            <person name="Lipzen A."/>
            <person name="Khouja H.-R."/>
            <person name="Murat C."/>
            <person name="Ohm R."/>
            <person name="Olson A."/>
            <person name="Spatafora J."/>
            <person name="Veneault-Fourrey C."/>
            <person name="Henrissat B."/>
            <person name="Grigoriev I."/>
            <person name="Martin F."/>
            <person name="Perotto S."/>
        </authorList>
    </citation>
    <scope>NUCLEOTIDE SEQUENCE [LARGE SCALE GENOMIC DNA]</scope>
    <source>
        <strain evidence="4 5">F</strain>
    </source>
</reference>
<dbReference type="STRING" id="1149755.A0A2J6RPB4"/>
<feature type="chain" id="PRO_5014445899" evidence="3">
    <location>
        <begin position="22"/>
        <end position="458"/>
    </location>
</feature>
<accession>A0A2J6RPB4</accession>
<name>A0A2J6RPB4_HYAVF</name>
<sequence length="458" mass="48708">MAVKICFRVWVTAGFLCQASAQFLPTYPYAPPLGVAPDGLPANCPATYTSANASGTYPLGPSFVNGPWEFGGGSNESLSWTVSIAQNATSGDFTTYYWLGTPEGNLDYSGCTLFMGGLSQNLIRRAQSDSGNCSETFDNACVTALQNKLESIAMGYVASYTDNSPAPGNLTAGSLPRVCSDIVTDLTNDNAVPDACAQFVGPKKTWYDGVDSNITFVYVPITGPNSTTDLTCAFNTSNTVPSFSQPNSNLSLITQFSSSGDTTNVTNQDEIYDEAVTNVYPIFTVLFPPANDSNRGGGIVDGAEAFLTCARPVNITAGSRVAAALPSPTPLRTIYKPLKAGAKAGIAVGIVVVVFLITGISAWVLISRRRKQRAEKDLAAAQEEERQRAEKEDVKKEKKAPLLASEDAHEAMGDLVNERVEMPTELRSEMDGGQSFAELDGSTAGELDRGNVNLRGDR</sequence>
<keyword evidence="3" id="KW-0732">Signal</keyword>
<dbReference type="OrthoDB" id="3649267at2759"/>
<feature type="compositionally biased region" description="Basic and acidic residues" evidence="1">
    <location>
        <begin position="384"/>
        <end position="430"/>
    </location>
</feature>
<feature type="region of interest" description="Disordered" evidence="1">
    <location>
        <begin position="384"/>
        <end position="458"/>
    </location>
</feature>
<dbReference type="EMBL" id="KZ613945">
    <property type="protein sequence ID" value="PMD40340.1"/>
    <property type="molecule type" value="Genomic_DNA"/>
</dbReference>
<feature type="transmembrane region" description="Helical" evidence="2">
    <location>
        <begin position="344"/>
        <end position="366"/>
    </location>
</feature>
<evidence type="ECO:0000256" key="3">
    <source>
        <dbReference type="SAM" id="SignalP"/>
    </source>
</evidence>
<keyword evidence="2" id="KW-0812">Transmembrane</keyword>
<keyword evidence="2" id="KW-1133">Transmembrane helix</keyword>
<evidence type="ECO:0000256" key="1">
    <source>
        <dbReference type="SAM" id="MobiDB-lite"/>
    </source>
</evidence>
<evidence type="ECO:0000256" key="2">
    <source>
        <dbReference type="SAM" id="Phobius"/>
    </source>
</evidence>
<protein>
    <submittedName>
        <fullName evidence="4">Uncharacterized protein</fullName>
    </submittedName>
</protein>
<dbReference type="AlphaFoldDB" id="A0A2J6RPB4"/>
<proteinExistence type="predicted"/>
<dbReference type="Proteomes" id="UP000235786">
    <property type="component" value="Unassembled WGS sequence"/>
</dbReference>
<keyword evidence="2" id="KW-0472">Membrane</keyword>
<feature type="signal peptide" evidence="3">
    <location>
        <begin position="1"/>
        <end position="21"/>
    </location>
</feature>